<organism evidence="2 3">
    <name type="scientific">Lacibacter luteus</name>
    <dbReference type="NCBI Taxonomy" id="2508719"/>
    <lineage>
        <taxon>Bacteria</taxon>
        <taxon>Pseudomonadati</taxon>
        <taxon>Bacteroidota</taxon>
        <taxon>Chitinophagia</taxon>
        <taxon>Chitinophagales</taxon>
        <taxon>Chitinophagaceae</taxon>
        <taxon>Lacibacter</taxon>
    </lineage>
</organism>
<comment type="caution">
    <text evidence="2">The sequence shown here is derived from an EMBL/GenBank/DDBJ whole genome shotgun (WGS) entry which is preliminary data.</text>
</comment>
<evidence type="ECO:0000313" key="2">
    <source>
        <dbReference type="EMBL" id="RXK58972.1"/>
    </source>
</evidence>
<dbReference type="PANTHER" id="PTHR39329:SF1">
    <property type="entry name" value="ETHANOLAMINE AMMONIA-LYASE LARGE SUBUNIT"/>
    <property type="match status" value="1"/>
</dbReference>
<accession>A0A4Q1CG18</accession>
<keyword evidence="1" id="KW-0170">Cobalt</keyword>
<keyword evidence="3" id="KW-1185">Reference proteome</keyword>
<dbReference type="RefSeq" id="WP_129132028.1">
    <property type="nucleotide sequence ID" value="NZ_SDHW01000005.1"/>
</dbReference>
<dbReference type="EMBL" id="SDHW01000005">
    <property type="protein sequence ID" value="RXK58972.1"/>
    <property type="molecule type" value="Genomic_DNA"/>
</dbReference>
<comment type="subcellular location">
    <subcellularLocation>
        <location evidence="1">Bacterial microcompartment</location>
    </subcellularLocation>
</comment>
<keyword evidence="1" id="KW-1283">Bacterial microcompartment</keyword>
<evidence type="ECO:0000256" key="1">
    <source>
        <dbReference type="HAMAP-Rule" id="MF_00861"/>
    </source>
</evidence>
<dbReference type="Pfam" id="PF06751">
    <property type="entry name" value="EutB"/>
    <property type="match status" value="1"/>
</dbReference>
<sequence>MAYRSTIRHFTYVFDDLKTLLAKATPYRSGDALAGLTALTYEERIAAQIALADVSLKTFLNEAVISYETDDITRLIIDTHDAKQFAAIAHFTVGDLRDWLLSDDATTTTLQQLAFAFTPEMIAAVCKLMRNQDLIAVAQKCEVVTRFRNTIGLSGCLSTRLQPNHPTDDIKGIAASMVDGLLYGSGDAVIGINPATDSPATVETLLHMLNDVINKFSIPTQSCVLTHITTGLQLIERKAPVDLVFQSIGGTEKTNHSFGVSLKLLDEVFAAIESLPKGTIGNNRMYFETGQGSSLSANAHEGVDQQTCEARAYAVARRYQPHLVNSVVGFIGPEYLYDGKQIIRAALEDHFCGKLLGLPMGVDICYTNHAAADQDDMDTLLTLLGVAGCNFIMGVPGADDIMLNYQSTSFHDALYVRKVLHKKPSPEFEQWLLQQGIMDDEGNRLTIDANHYLLKNI</sequence>
<dbReference type="PANTHER" id="PTHR39329">
    <property type="entry name" value="ETHANOLAMINE AMMONIA-LYASE HEAVY CHAIN"/>
    <property type="match status" value="1"/>
</dbReference>
<feature type="binding site" evidence="1">
    <location>
        <position position="402"/>
    </location>
    <ligand>
        <name>adenosylcob(III)alamin</name>
        <dbReference type="ChEBI" id="CHEBI:18408"/>
    </ligand>
</feature>
<dbReference type="UniPathway" id="UPA00560"/>
<dbReference type="HAMAP" id="MF_00861">
    <property type="entry name" value="EutB"/>
    <property type="match status" value="1"/>
</dbReference>
<dbReference type="OrthoDB" id="9770909at2"/>
<feature type="binding site" evidence="1">
    <location>
        <position position="194"/>
    </location>
    <ligand>
        <name>adenosylcob(III)alamin</name>
        <dbReference type="ChEBI" id="CHEBI:18408"/>
    </ligand>
</feature>
<dbReference type="GO" id="GO:0009350">
    <property type="term" value="C:ethanolamine ammonia-lyase complex"/>
    <property type="evidence" value="ECO:0007669"/>
    <property type="project" value="UniProtKB-UniRule"/>
</dbReference>
<dbReference type="Gene3D" id="1.10.220.70">
    <property type="entry name" value="lyase"/>
    <property type="match status" value="1"/>
</dbReference>
<dbReference type="InterPro" id="IPR013785">
    <property type="entry name" value="Aldolase_TIM"/>
</dbReference>
<feature type="binding site" evidence="1">
    <location>
        <position position="193"/>
    </location>
    <ligand>
        <name>substrate</name>
    </ligand>
</feature>
<dbReference type="GO" id="GO:0046336">
    <property type="term" value="P:ethanolamine catabolic process"/>
    <property type="evidence" value="ECO:0007669"/>
    <property type="project" value="UniProtKB-UniRule"/>
</dbReference>
<feature type="binding site" evidence="1">
    <location>
        <position position="296"/>
    </location>
    <ligand>
        <name>adenosylcob(III)alamin</name>
        <dbReference type="ChEBI" id="CHEBI:18408"/>
    </ligand>
</feature>
<name>A0A4Q1CG18_9BACT</name>
<dbReference type="Gene3D" id="3.20.20.70">
    <property type="entry name" value="Aldolase class I"/>
    <property type="match status" value="1"/>
</dbReference>
<dbReference type="GO" id="GO:0006520">
    <property type="term" value="P:amino acid metabolic process"/>
    <property type="evidence" value="ECO:0007669"/>
    <property type="project" value="InterPro"/>
</dbReference>
<dbReference type="Gene3D" id="2.30.170.30">
    <property type="entry name" value="ethanolamine ammonia-lyase heavy chain domain like"/>
    <property type="match status" value="1"/>
</dbReference>
<comment type="function">
    <text evidence="1">Catalyzes the deamination of various vicinal amino-alcohols to oxo compounds. Allows this organism to utilize ethanolamine as the sole source of nitrogen and carbon in the presence of vitamin B12.</text>
</comment>
<dbReference type="PIRSF" id="PIRSF018788">
    <property type="entry name" value="EutB"/>
    <property type="match status" value="1"/>
</dbReference>
<dbReference type="InterPro" id="IPR044939">
    <property type="entry name" value="EutB_dom_2_sf"/>
</dbReference>
<feature type="binding site" evidence="1">
    <location>
        <position position="288"/>
    </location>
    <ligand>
        <name>substrate</name>
    </ligand>
</feature>
<dbReference type="GO" id="GO:0008851">
    <property type="term" value="F:ethanolamine ammonia-lyase activity"/>
    <property type="evidence" value="ECO:0007669"/>
    <property type="project" value="UniProtKB-UniRule"/>
</dbReference>
<feature type="binding site" evidence="1">
    <location>
        <begin position="160"/>
        <end position="162"/>
    </location>
    <ligand>
        <name>substrate</name>
    </ligand>
</feature>
<feature type="binding site" evidence="1">
    <location>
        <position position="363"/>
    </location>
    <ligand>
        <name>substrate</name>
    </ligand>
</feature>
<dbReference type="GO" id="GO:0031471">
    <property type="term" value="C:ethanolamine degradation polyhedral organelle"/>
    <property type="evidence" value="ECO:0007669"/>
    <property type="project" value="UniProtKB-UniRule"/>
</dbReference>
<keyword evidence="1" id="KW-0846">Cobalamin</keyword>
<dbReference type="InterPro" id="IPR044941">
    <property type="entry name" value="EutB_N_sf"/>
</dbReference>
<dbReference type="AlphaFoldDB" id="A0A4Q1CG18"/>
<gene>
    <name evidence="1" type="primary">eutB</name>
    <name evidence="2" type="ORF">ESA94_16440</name>
</gene>
<proteinExistence type="inferred from homology"/>
<comment type="catalytic activity">
    <reaction evidence="1">
        <text>ethanolamine = acetaldehyde + NH4(+)</text>
        <dbReference type="Rhea" id="RHEA:15313"/>
        <dbReference type="ChEBI" id="CHEBI:15343"/>
        <dbReference type="ChEBI" id="CHEBI:28938"/>
        <dbReference type="ChEBI" id="CHEBI:57603"/>
        <dbReference type="EC" id="4.3.1.7"/>
    </reaction>
</comment>
<dbReference type="InterPro" id="IPR010628">
    <property type="entry name" value="EutB"/>
</dbReference>
<dbReference type="GO" id="GO:0005829">
    <property type="term" value="C:cytosol"/>
    <property type="evidence" value="ECO:0007669"/>
    <property type="project" value="TreeGrafter"/>
</dbReference>
<reference evidence="2 3" key="1">
    <citation type="submission" date="2019-01" db="EMBL/GenBank/DDBJ databases">
        <title>Lacibacter sp. strain TTM-7.</title>
        <authorList>
            <person name="Chen W.-M."/>
        </authorList>
    </citation>
    <scope>NUCLEOTIDE SEQUENCE [LARGE SCALE GENOMIC DNA]</scope>
    <source>
        <strain evidence="2 3">TTM-7</strain>
    </source>
</reference>
<comment type="cofactor">
    <cofactor evidence="1">
        <name>adenosylcob(III)alamin</name>
        <dbReference type="ChEBI" id="CHEBI:18408"/>
    </cofactor>
    <text evidence="1">Binds between the large and small subunits.</text>
</comment>
<dbReference type="GO" id="GO:0031419">
    <property type="term" value="F:cobalamin binding"/>
    <property type="evidence" value="ECO:0007669"/>
    <property type="project" value="UniProtKB-UniRule"/>
</dbReference>
<dbReference type="NCBIfam" id="NF011649">
    <property type="entry name" value="PRK15067.1"/>
    <property type="match status" value="1"/>
</dbReference>
<protein>
    <recommendedName>
        <fullName evidence="1">Ethanolamine ammonia-lyase large subunit</fullName>
        <shortName evidence="1">EAL large subunit</shortName>
        <ecNumber evidence="1">4.3.1.7</ecNumber>
    </recommendedName>
</protein>
<comment type="subunit">
    <text evidence="1">The basic unit is a heterodimer which dimerizes to form tetramers. The heterotetramers trimerize; 6 large subunits form a core ring with 6 small subunits projecting outwards.</text>
</comment>
<comment type="similarity">
    <text evidence="1">Belongs to the EutB family.</text>
</comment>
<evidence type="ECO:0000313" key="3">
    <source>
        <dbReference type="Proteomes" id="UP000290204"/>
    </source>
</evidence>
<keyword evidence="1 2" id="KW-0456">Lyase</keyword>
<dbReference type="EC" id="4.3.1.7" evidence="1"/>
<dbReference type="Proteomes" id="UP000290204">
    <property type="component" value="Unassembled WGS sequence"/>
</dbReference>
<feature type="binding site" evidence="1">
    <location>
        <position position="246"/>
    </location>
    <ligand>
        <name>adenosylcob(III)alamin</name>
        <dbReference type="ChEBI" id="CHEBI:18408"/>
    </ligand>
</feature>
<comment type="pathway">
    <text evidence="1">Amine and polyamine degradation; ethanolamine degradation.</text>
</comment>